<gene>
    <name evidence="2" type="ORF">NEZAVI_LOCUS15350</name>
</gene>
<keyword evidence="3" id="KW-1185">Reference proteome</keyword>
<name>A0A9P0MZ34_NEZVI</name>
<evidence type="ECO:0000313" key="2">
    <source>
        <dbReference type="EMBL" id="CAH1407683.1"/>
    </source>
</evidence>
<protein>
    <submittedName>
        <fullName evidence="2">Uncharacterized protein</fullName>
    </submittedName>
</protein>
<accession>A0A9P0MZ34</accession>
<reference evidence="2" key="1">
    <citation type="submission" date="2022-01" db="EMBL/GenBank/DDBJ databases">
        <authorList>
            <person name="King R."/>
        </authorList>
    </citation>
    <scope>NUCLEOTIDE SEQUENCE</scope>
</reference>
<evidence type="ECO:0000313" key="3">
    <source>
        <dbReference type="Proteomes" id="UP001152798"/>
    </source>
</evidence>
<feature type="compositionally biased region" description="Basic residues" evidence="1">
    <location>
        <begin position="52"/>
        <end position="61"/>
    </location>
</feature>
<dbReference type="AlphaFoldDB" id="A0A9P0MZ34"/>
<evidence type="ECO:0000256" key="1">
    <source>
        <dbReference type="SAM" id="MobiDB-lite"/>
    </source>
</evidence>
<proteinExistence type="predicted"/>
<dbReference type="Proteomes" id="UP001152798">
    <property type="component" value="Chromosome 7"/>
</dbReference>
<sequence length="74" mass="8639">MQKTLNYSTYLLAIFPLLKLELVLVRLTLLEPITTTADQRHQDQRQRQPTTRQRRTPRHLKVATAKPEADATKD</sequence>
<feature type="region of interest" description="Disordered" evidence="1">
    <location>
        <begin position="35"/>
        <end position="74"/>
    </location>
</feature>
<dbReference type="EMBL" id="OV725083">
    <property type="protein sequence ID" value="CAH1407683.1"/>
    <property type="molecule type" value="Genomic_DNA"/>
</dbReference>
<organism evidence="2 3">
    <name type="scientific">Nezara viridula</name>
    <name type="common">Southern green stink bug</name>
    <name type="synonym">Cimex viridulus</name>
    <dbReference type="NCBI Taxonomy" id="85310"/>
    <lineage>
        <taxon>Eukaryota</taxon>
        <taxon>Metazoa</taxon>
        <taxon>Ecdysozoa</taxon>
        <taxon>Arthropoda</taxon>
        <taxon>Hexapoda</taxon>
        <taxon>Insecta</taxon>
        <taxon>Pterygota</taxon>
        <taxon>Neoptera</taxon>
        <taxon>Paraneoptera</taxon>
        <taxon>Hemiptera</taxon>
        <taxon>Heteroptera</taxon>
        <taxon>Panheteroptera</taxon>
        <taxon>Pentatomomorpha</taxon>
        <taxon>Pentatomoidea</taxon>
        <taxon>Pentatomidae</taxon>
        <taxon>Pentatominae</taxon>
        <taxon>Nezara</taxon>
    </lineage>
</organism>